<dbReference type="EC" id="3.6.4.13" evidence="1"/>
<evidence type="ECO:0000256" key="12">
    <source>
        <dbReference type="SAM" id="MobiDB-lite"/>
    </source>
</evidence>
<accession>A0A4Y3TPR1</accession>
<dbReference type="InterPro" id="IPR001650">
    <property type="entry name" value="Helicase_C-like"/>
</dbReference>
<reference evidence="16 17" key="1">
    <citation type="submission" date="2019-06" db="EMBL/GenBank/DDBJ databases">
        <title>Whole genome shotgun sequence of Acetobacter orleanensis NBRC 13752.</title>
        <authorList>
            <person name="Hosoyama A."/>
            <person name="Uohara A."/>
            <person name="Ohji S."/>
            <person name="Ichikawa N."/>
        </authorList>
    </citation>
    <scope>NUCLEOTIDE SEQUENCE [LARGE SCALE GENOMIC DNA]</scope>
    <source>
        <strain evidence="16 17">NBRC 13752</strain>
    </source>
</reference>
<evidence type="ECO:0000256" key="8">
    <source>
        <dbReference type="ARBA" id="ARBA00047984"/>
    </source>
</evidence>
<feature type="domain" description="DEAD-box RNA helicase Q" evidence="15">
    <location>
        <begin position="178"/>
        <end position="206"/>
    </location>
</feature>
<evidence type="ECO:0000259" key="13">
    <source>
        <dbReference type="PROSITE" id="PS51192"/>
    </source>
</evidence>
<dbReference type="GO" id="GO:0003724">
    <property type="term" value="F:RNA helicase activity"/>
    <property type="evidence" value="ECO:0007669"/>
    <property type="project" value="UniProtKB-EC"/>
</dbReference>
<comment type="caution">
    <text evidence="16">The sequence shown here is derived from an EMBL/GenBank/DDBJ whole genome shotgun (WGS) entry which is preliminary data.</text>
</comment>
<dbReference type="GO" id="GO:0009266">
    <property type="term" value="P:response to temperature stimulus"/>
    <property type="evidence" value="ECO:0007669"/>
    <property type="project" value="UniProtKB-ARBA"/>
</dbReference>
<dbReference type="PANTHER" id="PTHR47959:SF13">
    <property type="entry name" value="ATP-DEPENDENT RNA HELICASE RHLE"/>
    <property type="match status" value="1"/>
</dbReference>
<evidence type="ECO:0000256" key="5">
    <source>
        <dbReference type="ARBA" id="ARBA00022806"/>
    </source>
</evidence>
<sequence length="681" mass="72986">MIAKTPTRPRKTTTRSRTKTAATAVDTAATETGAEALEVAPAEQAVPPKKPVRRRRKAAEPTDAAPEEVSTKQAPTEPASEDAAVAEEAPKPKRRRAAPAKKPTKKATTKAAPAPTENATDSETPAAEPLTAKTESVEPPAPAEPVAVAPVADAPAKDSAAVSPAPEKELVVEVDSKATFADLHLSEPILRAVTEMGYIHPTPIQEQAIPAILMAKDVLGVAQTGTGKTASFTLPMLEILSGSRARARMPRSLILEPTRELALQVAENFVNYGKHLKLTHALLIGGESMADQKEVLNRGVDVLIATPGRLLDLFERGGLLLTQTRILVIDEADRMLDMGFIPDIEKIVGLLPVNRQTLFFSATMAPAIRHLADAFLRTPKEITVSRASSVATTITTGLVIVDEHSKRDTLRKLLRDPTLQNAIVFCNRKRDVDVLMQSLQKHGFSVGALHGDLPQSVRFATLEKFKNGELKILVCSDVAARGIDIGGLSHVFNFDLPFHAEDYVHRIGRTGRAGKEGHAYSLATPYDKNLADAIETLTGKTIPRLEFAGIEQLDWSDEKRPAHGRRKDKPASKNQNGGRGEKTANASQQHKPAAPKPAPAPAPAAPAPAPAPAAQQDTRRAQGRPPRRDEVAPMPAGDVVGFGNSMPAFMQLPRRTTNLADLPVPTADVSVSEEEAAKHST</sequence>
<dbReference type="GO" id="GO:0042255">
    <property type="term" value="P:ribosome assembly"/>
    <property type="evidence" value="ECO:0007669"/>
    <property type="project" value="UniProtKB-ARBA"/>
</dbReference>
<comment type="similarity">
    <text evidence="7 11">Belongs to the DEAD box helicase family.</text>
</comment>
<dbReference type="SUPFAM" id="SSF52540">
    <property type="entry name" value="P-loop containing nucleoside triphosphate hydrolases"/>
    <property type="match status" value="1"/>
</dbReference>
<dbReference type="InterPro" id="IPR014001">
    <property type="entry name" value="Helicase_ATP-bd"/>
</dbReference>
<comment type="catalytic activity">
    <reaction evidence="8">
        <text>ATP + H2O = ADP + phosphate + H(+)</text>
        <dbReference type="Rhea" id="RHEA:13065"/>
        <dbReference type="ChEBI" id="CHEBI:15377"/>
        <dbReference type="ChEBI" id="CHEBI:15378"/>
        <dbReference type="ChEBI" id="CHEBI:30616"/>
        <dbReference type="ChEBI" id="CHEBI:43474"/>
        <dbReference type="ChEBI" id="CHEBI:456216"/>
        <dbReference type="EC" id="3.6.4.13"/>
    </reaction>
</comment>
<dbReference type="PANTHER" id="PTHR47959">
    <property type="entry name" value="ATP-DEPENDENT RNA HELICASE RHLE-RELATED"/>
    <property type="match status" value="1"/>
</dbReference>
<feature type="region of interest" description="Disordered" evidence="12">
    <location>
        <begin position="556"/>
        <end position="639"/>
    </location>
</feature>
<dbReference type="AlphaFoldDB" id="A0A4Y3TPR1"/>
<evidence type="ECO:0000259" key="15">
    <source>
        <dbReference type="PROSITE" id="PS51195"/>
    </source>
</evidence>
<dbReference type="FunFam" id="3.40.50.300:FF:000108">
    <property type="entry name" value="ATP-dependent RNA helicase RhlE"/>
    <property type="match status" value="1"/>
</dbReference>
<dbReference type="Proteomes" id="UP000317617">
    <property type="component" value="Unassembled WGS sequence"/>
</dbReference>
<evidence type="ECO:0000256" key="4">
    <source>
        <dbReference type="ARBA" id="ARBA00022801"/>
    </source>
</evidence>
<dbReference type="EMBL" id="BJMU01000006">
    <property type="protein sequence ID" value="GEB83037.1"/>
    <property type="molecule type" value="Genomic_DNA"/>
</dbReference>
<evidence type="ECO:0000256" key="6">
    <source>
        <dbReference type="ARBA" id="ARBA00022840"/>
    </source>
</evidence>
<gene>
    <name evidence="16" type="ORF">AOR01nite_15140</name>
</gene>
<feature type="short sequence motif" description="Q motif" evidence="10">
    <location>
        <begin position="178"/>
        <end position="206"/>
    </location>
</feature>
<dbReference type="InterPro" id="IPR000629">
    <property type="entry name" value="RNA-helicase_DEAD-box_CS"/>
</dbReference>
<evidence type="ECO:0000313" key="17">
    <source>
        <dbReference type="Proteomes" id="UP000317617"/>
    </source>
</evidence>
<feature type="domain" description="Helicase ATP-binding" evidence="13">
    <location>
        <begin position="209"/>
        <end position="382"/>
    </location>
</feature>
<keyword evidence="17" id="KW-1185">Reference proteome</keyword>
<dbReference type="InterPro" id="IPR011545">
    <property type="entry name" value="DEAD/DEAH_box_helicase_dom"/>
</dbReference>
<keyword evidence="4 11" id="KW-0378">Hydrolase</keyword>
<evidence type="ECO:0000256" key="1">
    <source>
        <dbReference type="ARBA" id="ARBA00012552"/>
    </source>
</evidence>
<dbReference type="InterPro" id="IPR014014">
    <property type="entry name" value="RNA_helicase_DEAD_Q_motif"/>
</dbReference>
<keyword evidence="5 11" id="KW-0347">Helicase</keyword>
<keyword evidence="2" id="KW-0963">Cytoplasm</keyword>
<feature type="region of interest" description="Disordered" evidence="12">
    <location>
        <begin position="1"/>
        <end position="142"/>
    </location>
</feature>
<evidence type="ECO:0000256" key="7">
    <source>
        <dbReference type="ARBA" id="ARBA00038437"/>
    </source>
</evidence>
<dbReference type="GO" id="GO:0005524">
    <property type="term" value="F:ATP binding"/>
    <property type="evidence" value="ECO:0007669"/>
    <property type="project" value="UniProtKB-KW"/>
</dbReference>
<feature type="compositionally biased region" description="Basic residues" evidence="12">
    <location>
        <begin position="7"/>
        <end position="18"/>
    </location>
</feature>
<organism evidence="16 17">
    <name type="scientific">Acetobacter orleanensis</name>
    <dbReference type="NCBI Taxonomy" id="104099"/>
    <lineage>
        <taxon>Bacteria</taxon>
        <taxon>Pseudomonadati</taxon>
        <taxon>Pseudomonadota</taxon>
        <taxon>Alphaproteobacteria</taxon>
        <taxon>Acetobacterales</taxon>
        <taxon>Acetobacteraceae</taxon>
        <taxon>Acetobacter</taxon>
    </lineage>
</organism>
<dbReference type="Gene3D" id="3.40.50.300">
    <property type="entry name" value="P-loop containing nucleotide triphosphate hydrolases"/>
    <property type="match status" value="2"/>
</dbReference>
<evidence type="ECO:0000256" key="10">
    <source>
        <dbReference type="PROSITE-ProRule" id="PRU00552"/>
    </source>
</evidence>
<evidence type="ECO:0000256" key="3">
    <source>
        <dbReference type="ARBA" id="ARBA00022741"/>
    </source>
</evidence>
<feature type="compositionally biased region" description="Basic residues" evidence="12">
    <location>
        <begin position="92"/>
        <end position="108"/>
    </location>
</feature>
<dbReference type="Pfam" id="PF00270">
    <property type="entry name" value="DEAD"/>
    <property type="match status" value="1"/>
</dbReference>
<dbReference type="PROSITE" id="PS00039">
    <property type="entry name" value="DEAD_ATP_HELICASE"/>
    <property type="match status" value="1"/>
</dbReference>
<dbReference type="InterPro" id="IPR044742">
    <property type="entry name" value="DEAD/DEAH_RhlB"/>
</dbReference>
<dbReference type="CDD" id="cd18787">
    <property type="entry name" value="SF2_C_DEAD"/>
    <property type="match status" value="1"/>
</dbReference>
<evidence type="ECO:0000256" key="11">
    <source>
        <dbReference type="RuleBase" id="RU000492"/>
    </source>
</evidence>
<feature type="compositionally biased region" description="Low complexity" evidence="12">
    <location>
        <begin position="19"/>
        <end position="40"/>
    </location>
</feature>
<dbReference type="PROSITE" id="PS51194">
    <property type="entry name" value="HELICASE_CTER"/>
    <property type="match status" value="1"/>
</dbReference>
<feature type="compositionally biased region" description="Pro residues" evidence="12">
    <location>
        <begin position="594"/>
        <end position="611"/>
    </location>
</feature>
<evidence type="ECO:0000313" key="16">
    <source>
        <dbReference type="EMBL" id="GEB83037.1"/>
    </source>
</evidence>
<dbReference type="PROSITE" id="PS51192">
    <property type="entry name" value="HELICASE_ATP_BIND_1"/>
    <property type="match status" value="1"/>
</dbReference>
<evidence type="ECO:0000259" key="14">
    <source>
        <dbReference type="PROSITE" id="PS51194"/>
    </source>
</evidence>
<dbReference type="CDD" id="cd00268">
    <property type="entry name" value="DEADc"/>
    <property type="match status" value="1"/>
</dbReference>
<dbReference type="SMART" id="SM00490">
    <property type="entry name" value="HELICc"/>
    <property type="match status" value="1"/>
</dbReference>
<name>A0A4Y3TPR1_9PROT</name>
<dbReference type="SMART" id="SM00487">
    <property type="entry name" value="DEXDc"/>
    <property type="match status" value="1"/>
</dbReference>
<dbReference type="GO" id="GO:0016787">
    <property type="term" value="F:hydrolase activity"/>
    <property type="evidence" value="ECO:0007669"/>
    <property type="project" value="UniProtKB-KW"/>
</dbReference>
<dbReference type="InterPro" id="IPR050079">
    <property type="entry name" value="DEAD_box_RNA_helicase"/>
</dbReference>
<feature type="domain" description="Helicase C-terminal" evidence="14">
    <location>
        <begin position="409"/>
        <end position="553"/>
    </location>
</feature>
<keyword evidence="6 11" id="KW-0067">ATP-binding</keyword>
<dbReference type="GO" id="GO:0005829">
    <property type="term" value="C:cytosol"/>
    <property type="evidence" value="ECO:0007669"/>
    <property type="project" value="TreeGrafter"/>
</dbReference>
<evidence type="ECO:0000256" key="2">
    <source>
        <dbReference type="ARBA" id="ARBA00022490"/>
    </source>
</evidence>
<dbReference type="Pfam" id="PF00271">
    <property type="entry name" value="Helicase_C"/>
    <property type="match status" value="1"/>
</dbReference>
<dbReference type="GO" id="GO:0003676">
    <property type="term" value="F:nucleic acid binding"/>
    <property type="evidence" value="ECO:0007669"/>
    <property type="project" value="InterPro"/>
</dbReference>
<protein>
    <recommendedName>
        <fullName evidence="9">DEAD-box ATP-dependent RNA helicase RhpA</fullName>
        <ecNumber evidence="1">3.6.4.13</ecNumber>
    </recommendedName>
</protein>
<dbReference type="PROSITE" id="PS51195">
    <property type="entry name" value="Q_MOTIF"/>
    <property type="match status" value="1"/>
</dbReference>
<proteinExistence type="inferred from homology"/>
<dbReference type="InterPro" id="IPR027417">
    <property type="entry name" value="P-loop_NTPase"/>
</dbReference>
<evidence type="ECO:0000256" key="9">
    <source>
        <dbReference type="ARBA" id="ARBA00074363"/>
    </source>
</evidence>
<keyword evidence="3 11" id="KW-0547">Nucleotide-binding</keyword>
<dbReference type="STRING" id="104099.AD949_04210"/>